<dbReference type="EMBL" id="KE524787">
    <property type="protein sequence ID" value="KFB36706.1"/>
    <property type="molecule type" value="Genomic_DNA"/>
</dbReference>
<feature type="region of interest" description="Disordered" evidence="1">
    <location>
        <begin position="1"/>
        <end position="49"/>
    </location>
</feature>
<evidence type="ECO:0000256" key="1">
    <source>
        <dbReference type="SAM" id="MobiDB-lite"/>
    </source>
</evidence>
<evidence type="ECO:0000313" key="4">
    <source>
        <dbReference type="Proteomes" id="UP000030765"/>
    </source>
</evidence>
<dbReference type="EMBL" id="ATLV01012389">
    <property type="status" value="NOT_ANNOTATED_CDS"/>
    <property type="molecule type" value="Genomic_DNA"/>
</dbReference>
<keyword evidence="4" id="KW-1185">Reference proteome</keyword>
<reference evidence="2 4" key="1">
    <citation type="journal article" date="2014" name="BMC Genomics">
        <title>Genome sequence of Anopheles sinensis provides insight into genetics basis of mosquito competence for malaria parasites.</title>
        <authorList>
            <person name="Zhou D."/>
            <person name="Zhang D."/>
            <person name="Ding G."/>
            <person name="Shi L."/>
            <person name="Hou Q."/>
            <person name="Ye Y."/>
            <person name="Xu Y."/>
            <person name="Zhou H."/>
            <person name="Xiong C."/>
            <person name="Li S."/>
            <person name="Yu J."/>
            <person name="Hong S."/>
            <person name="Yu X."/>
            <person name="Zou P."/>
            <person name="Chen C."/>
            <person name="Chang X."/>
            <person name="Wang W."/>
            <person name="Lv Y."/>
            <person name="Sun Y."/>
            <person name="Ma L."/>
            <person name="Shen B."/>
            <person name="Zhu C."/>
        </authorList>
    </citation>
    <scope>NUCLEOTIDE SEQUENCE [LARGE SCALE GENOMIC DNA]</scope>
</reference>
<organism evidence="2">
    <name type="scientific">Anopheles sinensis</name>
    <name type="common">Mosquito</name>
    <dbReference type="NCBI Taxonomy" id="74873"/>
    <lineage>
        <taxon>Eukaryota</taxon>
        <taxon>Metazoa</taxon>
        <taxon>Ecdysozoa</taxon>
        <taxon>Arthropoda</taxon>
        <taxon>Hexapoda</taxon>
        <taxon>Insecta</taxon>
        <taxon>Pterygota</taxon>
        <taxon>Neoptera</taxon>
        <taxon>Endopterygota</taxon>
        <taxon>Diptera</taxon>
        <taxon>Nematocera</taxon>
        <taxon>Culicoidea</taxon>
        <taxon>Culicidae</taxon>
        <taxon>Anophelinae</taxon>
        <taxon>Anopheles</taxon>
    </lineage>
</organism>
<feature type="compositionally biased region" description="Basic and acidic residues" evidence="1">
    <location>
        <begin position="1"/>
        <end position="25"/>
    </location>
</feature>
<accession>A0A084VFG2</accession>
<proteinExistence type="predicted"/>
<dbReference type="EnsemblMetazoa" id="ASIC003856-RA">
    <property type="protein sequence ID" value="ASIC003856-PA"/>
    <property type="gene ID" value="ASIC003856"/>
</dbReference>
<sequence length="49" mass="5314">MSACKRDRGEHGSRESLAAKHEHTEGSPNQATPKPPSNLPNHGKAVRLK</sequence>
<evidence type="ECO:0000313" key="3">
    <source>
        <dbReference type="EnsemblMetazoa" id="ASIC003856-PA"/>
    </source>
</evidence>
<name>A0A084VFG2_ANOSI</name>
<gene>
    <name evidence="2" type="ORF">ZHAS_00003856</name>
</gene>
<dbReference type="Proteomes" id="UP000030765">
    <property type="component" value="Unassembled WGS sequence"/>
</dbReference>
<dbReference type="VEuPathDB" id="VectorBase:ASIC003856"/>
<reference evidence="3" key="2">
    <citation type="submission" date="2020-05" db="UniProtKB">
        <authorList>
            <consortium name="EnsemblMetazoa"/>
        </authorList>
    </citation>
    <scope>IDENTIFICATION</scope>
</reference>
<evidence type="ECO:0000313" key="2">
    <source>
        <dbReference type="EMBL" id="KFB36706.1"/>
    </source>
</evidence>
<protein>
    <submittedName>
        <fullName evidence="2 3">Leucine-rich repeat-containing protein 63 isoform X1</fullName>
    </submittedName>
</protein>
<dbReference type="AlphaFoldDB" id="A0A084VFG2"/>